<dbReference type="EC" id="5.4.99.-" evidence="3"/>
<dbReference type="GO" id="GO:0016104">
    <property type="term" value="P:triterpenoid biosynthetic process"/>
    <property type="evidence" value="ECO:0007669"/>
    <property type="project" value="InterPro"/>
</dbReference>
<dbReference type="PANTHER" id="PTHR11764">
    <property type="entry name" value="TERPENE CYCLASE/MUTASE FAMILY MEMBER"/>
    <property type="match status" value="1"/>
</dbReference>
<dbReference type="Gene3D" id="1.50.10.20">
    <property type="match status" value="2"/>
</dbReference>
<evidence type="ECO:0000256" key="3">
    <source>
        <dbReference type="RuleBase" id="RU362003"/>
    </source>
</evidence>
<dbReference type="NCBIfam" id="TIGR01507">
    <property type="entry name" value="hopene_cyclase"/>
    <property type="match status" value="1"/>
</dbReference>
<dbReference type="InterPro" id="IPR008930">
    <property type="entry name" value="Terpenoid_cyclase/PrenylTrfase"/>
</dbReference>
<organism evidence="6 7">
    <name type="scientific">Zymoseptoria brevis</name>
    <dbReference type="NCBI Taxonomy" id="1047168"/>
    <lineage>
        <taxon>Eukaryota</taxon>
        <taxon>Fungi</taxon>
        <taxon>Dikarya</taxon>
        <taxon>Ascomycota</taxon>
        <taxon>Pezizomycotina</taxon>
        <taxon>Dothideomycetes</taxon>
        <taxon>Dothideomycetidae</taxon>
        <taxon>Mycosphaerellales</taxon>
        <taxon>Mycosphaerellaceae</taxon>
        <taxon>Zymoseptoria</taxon>
    </lineage>
</organism>
<dbReference type="Proteomes" id="UP000033647">
    <property type="component" value="Unassembled WGS sequence"/>
</dbReference>
<accession>A0A0F4GSH8</accession>
<proteinExistence type="inferred from homology"/>
<dbReference type="InterPro" id="IPR032697">
    <property type="entry name" value="SQ_cyclase_N"/>
</dbReference>
<sequence>MGLRTCLHRSLCCWYTESLELATNFALNHFRNDHWCGTISSNATVTAQWIFFHQCVKRKIPPADRDGYIWHFLSSQNTDGSWGIAPQSAGDVSTSIEAFCALRILGLTANDPVLVRAHAFILSAGGMANMRMLTRVYLAMFGLVAWDSVPQMPPEFILLPNWWPLNIYSLASWARSCMVPLSIIRTREPIYELDAALWSDKAAQANLLDELWLDPGRKKFHKTGLDMASFRGFDLVSLLFYLAEILLRILVAIGLVPLREKAVRRSVQWISEHQENEGDWAGIFPAMHLSTLALLLEDESLNHSSETVSLAMAAMDRFCAEDTQHGRWMQASVSPTWDTFLMTRALLDAGTLHRGHDVLRRAIEWSRMQQITKPDVGDWLVARPRGTAGGFAFEYFNTIYPDIDDTAAAVLAFLQQEPASFKDKDILLAISWILDMQCSDGGWAAFDADNDHLYLNKMIFADMRNLCDPSTPDVTGRVLEMIGTLLQLDRLSKTSSLDSVLEHRLRQAALRGTAYLELSMTAFGGWLGRWGVNYLFGTSTGLCGLAAMGMHMSSDMVTSGLTWLELVQNPDGGWGESLNSYTDARSAGRGSISTPTQTAWAIMGLLAYRPPTCRAVRTGVDWLVSHMEIQNSEKSSDAQGNIVGTWKEELYTATGFPGHFYLKYSLYCHYFPMMALGRFEKASRDRTNE</sequence>
<keyword evidence="1" id="KW-0677">Repeat</keyword>
<feature type="domain" description="Squalene cyclase C-terminal" evidence="4">
    <location>
        <begin position="333"/>
        <end position="680"/>
    </location>
</feature>
<dbReference type="GO" id="GO:0016866">
    <property type="term" value="F:intramolecular transferase activity"/>
    <property type="evidence" value="ECO:0007669"/>
    <property type="project" value="InterPro"/>
</dbReference>
<evidence type="ECO:0000256" key="1">
    <source>
        <dbReference type="ARBA" id="ARBA00022737"/>
    </source>
</evidence>
<dbReference type="OrthoDB" id="3650469at2759"/>
<protein>
    <recommendedName>
        <fullName evidence="3">Terpene cyclase/mutase family member</fullName>
        <ecNumber evidence="3">5.4.99.-</ecNumber>
    </recommendedName>
</protein>
<dbReference type="NCBIfam" id="TIGR01787">
    <property type="entry name" value="squalene_cyclas"/>
    <property type="match status" value="1"/>
</dbReference>
<dbReference type="Pfam" id="PF13243">
    <property type="entry name" value="SQHop_cyclase_C"/>
    <property type="match status" value="1"/>
</dbReference>
<dbReference type="EMBL" id="LAFY01000322">
    <property type="protein sequence ID" value="KJY00410.1"/>
    <property type="molecule type" value="Genomic_DNA"/>
</dbReference>
<comment type="caution">
    <text evidence="6">The sequence shown here is derived from an EMBL/GenBank/DDBJ whole genome shotgun (WGS) entry which is preliminary data.</text>
</comment>
<evidence type="ECO:0000259" key="5">
    <source>
        <dbReference type="Pfam" id="PF13249"/>
    </source>
</evidence>
<dbReference type="InterPro" id="IPR006400">
    <property type="entry name" value="Hopene-cyclase"/>
</dbReference>
<name>A0A0F4GSH8_9PEZI</name>
<dbReference type="SFLD" id="SFLDG01016">
    <property type="entry name" value="Prenyltransferase_Like_2"/>
    <property type="match status" value="1"/>
</dbReference>
<dbReference type="GO" id="GO:0005811">
    <property type="term" value="C:lipid droplet"/>
    <property type="evidence" value="ECO:0007669"/>
    <property type="project" value="InterPro"/>
</dbReference>
<dbReference type="Pfam" id="PF13249">
    <property type="entry name" value="SQHop_cyclase_N"/>
    <property type="match status" value="1"/>
</dbReference>
<gene>
    <name evidence="6" type="ORF">TI39_contig330g00008</name>
</gene>
<keyword evidence="7" id="KW-1185">Reference proteome</keyword>
<evidence type="ECO:0000313" key="7">
    <source>
        <dbReference type="Proteomes" id="UP000033647"/>
    </source>
</evidence>
<feature type="domain" description="Squalene cyclase N-terminal" evidence="5">
    <location>
        <begin position="24"/>
        <end position="322"/>
    </location>
</feature>
<keyword evidence="2 3" id="KW-0413">Isomerase</keyword>
<evidence type="ECO:0000256" key="2">
    <source>
        <dbReference type="ARBA" id="ARBA00023235"/>
    </source>
</evidence>
<comment type="similarity">
    <text evidence="3">Belongs to the terpene cyclase/mutase family.</text>
</comment>
<dbReference type="AlphaFoldDB" id="A0A0F4GSH8"/>
<dbReference type="PANTHER" id="PTHR11764:SF82">
    <property type="entry name" value="TERPENE CYCLASE_MUTASE FAMILY MEMBER"/>
    <property type="match status" value="1"/>
</dbReference>
<dbReference type="STRING" id="1047168.A0A0F4GSH8"/>
<dbReference type="SUPFAM" id="SSF48239">
    <property type="entry name" value="Terpenoid cyclases/Protein prenyltransferases"/>
    <property type="match status" value="2"/>
</dbReference>
<dbReference type="InterPro" id="IPR032696">
    <property type="entry name" value="SQ_cyclase_C"/>
</dbReference>
<evidence type="ECO:0000259" key="4">
    <source>
        <dbReference type="Pfam" id="PF13243"/>
    </source>
</evidence>
<reference evidence="6 7" key="1">
    <citation type="submission" date="2015-03" db="EMBL/GenBank/DDBJ databases">
        <title>RNA-seq based gene annotation and comparative genomics of four Zymoseptoria species reveal species-specific pathogenicity related genes and transposable element activity.</title>
        <authorList>
            <person name="Grandaubert J."/>
            <person name="Bhattacharyya A."/>
            <person name="Stukenbrock E.H."/>
        </authorList>
    </citation>
    <scope>NUCLEOTIDE SEQUENCE [LARGE SCALE GENOMIC DNA]</scope>
    <source>
        <strain evidence="6 7">Zb18110</strain>
    </source>
</reference>
<dbReference type="InterPro" id="IPR018333">
    <property type="entry name" value="Squalene_cyclase"/>
</dbReference>
<evidence type="ECO:0000313" key="6">
    <source>
        <dbReference type="EMBL" id="KJY00410.1"/>
    </source>
</evidence>